<dbReference type="GO" id="GO:0000160">
    <property type="term" value="P:phosphorelay signal transduction system"/>
    <property type="evidence" value="ECO:0007669"/>
    <property type="project" value="InterPro"/>
</dbReference>
<reference evidence="3 4" key="1">
    <citation type="submission" date="2018-09" db="EMBL/GenBank/DDBJ databases">
        <authorList>
            <person name="Wang F."/>
        </authorList>
    </citation>
    <scope>NUCLEOTIDE SEQUENCE [LARGE SCALE GENOMIC DNA]</scope>
    <source>
        <strain evidence="3 4">PLHSC7-2</strain>
    </source>
</reference>
<dbReference type="InterPro" id="IPR052048">
    <property type="entry name" value="ST_Response_Regulator"/>
</dbReference>
<dbReference type="InterPro" id="IPR011006">
    <property type="entry name" value="CheY-like_superfamily"/>
</dbReference>
<dbReference type="RefSeq" id="WP_119909988.1">
    <property type="nucleotide sequence ID" value="NZ_QZCH01000005.1"/>
</dbReference>
<dbReference type="SUPFAM" id="SSF52172">
    <property type="entry name" value="CheY-like"/>
    <property type="match status" value="1"/>
</dbReference>
<evidence type="ECO:0000256" key="1">
    <source>
        <dbReference type="PROSITE-ProRule" id="PRU00169"/>
    </source>
</evidence>
<reference evidence="3 4" key="2">
    <citation type="submission" date="2019-01" db="EMBL/GenBank/DDBJ databases">
        <title>Motilimonas pumilus sp. nov., isolated from the gut of sea cucumber (Apostichopus japonicus).</title>
        <authorList>
            <person name="Wang F.-Q."/>
            <person name="Ren L.-H."/>
            <person name="Lin Y.-W."/>
            <person name="Sun G.-H."/>
            <person name="Du Z.-J."/>
            <person name="Zhao J.-X."/>
            <person name="Liu X.-J."/>
            <person name="Liu L.-J."/>
        </authorList>
    </citation>
    <scope>NUCLEOTIDE SEQUENCE [LARGE SCALE GENOMIC DNA]</scope>
    <source>
        <strain evidence="3 4">PLHSC7-2</strain>
    </source>
</reference>
<keyword evidence="1" id="KW-0597">Phosphoprotein</keyword>
<dbReference type="Gene3D" id="3.40.50.2300">
    <property type="match status" value="1"/>
</dbReference>
<keyword evidence="4" id="KW-1185">Reference proteome</keyword>
<protein>
    <submittedName>
        <fullName evidence="3">Response regulator</fullName>
    </submittedName>
</protein>
<feature type="domain" description="Response regulatory" evidence="2">
    <location>
        <begin position="14"/>
        <end position="128"/>
    </location>
</feature>
<dbReference type="Gene3D" id="3.60.40.10">
    <property type="entry name" value="PPM-type phosphatase domain"/>
    <property type="match status" value="1"/>
</dbReference>
<dbReference type="PANTHER" id="PTHR43228:SF1">
    <property type="entry name" value="TWO-COMPONENT RESPONSE REGULATOR ARR22"/>
    <property type="match status" value="1"/>
</dbReference>
<dbReference type="PROSITE" id="PS50110">
    <property type="entry name" value="RESPONSE_REGULATORY"/>
    <property type="match status" value="1"/>
</dbReference>
<dbReference type="EMBL" id="QZCH01000005">
    <property type="protein sequence ID" value="RJG49057.1"/>
    <property type="molecule type" value="Genomic_DNA"/>
</dbReference>
<comment type="caution">
    <text evidence="3">The sequence shown here is derived from an EMBL/GenBank/DDBJ whole genome shotgun (WGS) entry which is preliminary data.</text>
</comment>
<sequence length="344" mass="38299">MNPLQAPDTIRDLTILVIEDELVFRHQICSFLKQRGALVAEAENGQLGIELLADLQPDIVLCDLNMPVVDGHQVIKHILTHNAETPVVVISARQSMDDIGNALRHGAKDYLLKPIDDWPGLEQLILRLVHGNTNDACVDVLDEQLLAETELAEHLVHFKHSDPASTQLMNDLIPAARYTFSQWVLKVEQQGLSFLPDIYTLDEQYFAFLVVDLSLFKDDSAITAVLIKSLVNEPFRQYQSGESGMMLSPSALLNYLNKQLYHAGLSQMLKAMYVLVDMQSKSIQFANAGFLPAHPAMASPHPGLALGVLETARYEQGTMDLSAPIEFTFESDLLSQLTLTLMHQ</sequence>
<evidence type="ECO:0000313" key="3">
    <source>
        <dbReference type="EMBL" id="RJG49057.1"/>
    </source>
</evidence>
<accession>A0A418YGV7</accession>
<dbReference type="PANTHER" id="PTHR43228">
    <property type="entry name" value="TWO-COMPONENT RESPONSE REGULATOR"/>
    <property type="match status" value="1"/>
</dbReference>
<name>A0A418YGV7_9GAMM</name>
<dbReference type="Pfam" id="PF00072">
    <property type="entry name" value="Response_reg"/>
    <property type="match status" value="1"/>
</dbReference>
<dbReference type="AlphaFoldDB" id="A0A418YGV7"/>
<evidence type="ECO:0000313" key="4">
    <source>
        <dbReference type="Proteomes" id="UP000283255"/>
    </source>
</evidence>
<proteinExistence type="predicted"/>
<dbReference type="OrthoDB" id="6399952at2"/>
<dbReference type="SMART" id="SM00448">
    <property type="entry name" value="REC"/>
    <property type="match status" value="1"/>
</dbReference>
<evidence type="ECO:0000259" key="2">
    <source>
        <dbReference type="PROSITE" id="PS50110"/>
    </source>
</evidence>
<dbReference type="InterPro" id="IPR036457">
    <property type="entry name" value="PPM-type-like_dom_sf"/>
</dbReference>
<organism evidence="3 4">
    <name type="scientific">Motilimonas pumila</name>
    <dbReference type="NCBI Taxonomy" id="2303987"/>
    <lineage>
        <taxon>Bacteria</taxon>
        <taxon>Pseudomonadati</taxon>
        <taxon>Pseudomonadota</taxon>
        <taxon>Gammaproteobacteria</taxon>
        <taxon>Alteromonadales</taxon>
        <taxon>Alteromonadales genera incertae sedis</taxon>
        <taxon>Motilimonas</taxon>
    </lineage>
</organism>
<dbReference type="Proteomes" id="UP000283255">
    <property type="component" value="Unassembled WGS sequence"/>
</dbReference>
<feature type="modified residue" description="4-aspartylphosphate" evidence="1">
    <location>
        <position position="63"/>
    </location>
</feature>
<dbReference type="InterPro" id="IPR001789">
    <property type="entry name" value="Sig_transdc_resp-reg_receiver"/>
</dbReference>
<gene>
    <name evidence="3" type="ORF">D1Z90_06740</name>
</gene>